<dbReference type="eggNOG" id="COG0789">
    <property type="taxonomic scope" value="Bacteria"/>
</dbReference>
<dbReference type="HOGENOM" id="CLU_060077_2_2_11"/>
<dbReference type="SUPFAM" id="SSF46955">
    <property type="entry name" value="Putative DNA-binding domain"/>
    <property type="match status" value="1"/>
</dbReference>
<dbReference type="InterPro" id="IPR000551">
    <property type="entry name" value="MerR-type_HTH_dom"/>
</dbReference>
<evidence type="ECO:0000313" key="6">
    <source>
        <dbReference type="Proteomes" id="UP000003653"/>
    </source>
</evidence>
<organism evidence="5 6">
    <name type="scientific">Mycobacterium parascrofulaceum ATCC BAA-614</name>
    <dbReference type="NCBI Taxonomy" id="525368"/>
    <lineage>
        <taxon>Bacteria</taxon>
        <taxon>Bacillati</taxon>
        <taxon>Actinomycetota</taxon>
        <taxon>Actinomycetes</taxon>
        <taxon>Mycobacteriales</taxon>
        <taxon>Mycobacteriaceae</taxon>
        <taxon>Mycobacterium</taxon>
        <taxon>Mycobacterium simiae complex</taxon>
    </lineage>
</organism>
<evidence type="ECO:0000259" key="4">
    <source>
        <dbReference type="PROSITE" id="PS50937"/>
    </source>
</evidence>
<dbReference type="PROSITE" id="PS00552">
    <property type="entry name" value="HTH_MERR_1"/>
    <property type="match status" value="1"/>
</dbReference>
<comment type="caution">
    <text evidence="5">The sequence shown here is derived from an EMBL/GenBank/DDBJ whole genome shotgun (WGS) entry which is preliminary data.</text>
</comment>
<evidence type="ECO:0000256" key="3">
    <source>
        <dbReference type="ARBA" id="ARBA00023163"/>
    </source>
</evidence>
<dbReference type="GO" id="GO:0003700">
    <property type="term" value="F:DNA-binding transcription factor activity"/>
    <property type="evidence" value="ECO:0007669"/>
    <property type="project" value="InterPro"/>
</dbReference>
<evidence type="ECO:0000256" key="1">
    <source>
        <dbReference type="ARBA" id="ARBA00023015"/>
    </source>
</evidence>
<dbReference type="EMBL" id="ADNV01000052">
    <property type="protein sequence ID" value="EFG79774.1"/>
    <property type="molecule type" value="Genomic_DNA"/>
</dbReference>
<keyword evidence="3" id="KW-0804">Transcription</keyword>
<proteinExistence type="predicted"/>
<keyword evidence="1" id="KW-0805">Transcription regulation</keyword>
<dbReference type="PROSITE" id="PS50937">
    <property type="entry name" value="HTH_MERR_2"/>
    <property type="match status" value="1"/>
</dbReference>
<keyword evidence="6" id="KW-1185">Reference proteome</keyword>
<dbReference type="Gene3D" id="1.10.1660.10">
    <property type="match status" value="1"/>
</dbReference>
<dbReference type="PANTHER" id="PTHR30204">
    <property type="entry name" value="REDOX-CYCLING DRUG-SENSING TRANSCRIPTIONAL ACTIVATOR SOXR"/>
    <property type="match status" value="1"/>
</dbReference>
<evidence type="ECO:0000313" key="5">
    <source>
        <dbReference type="EMBL" id="EFG79774.1"/>
    </source>
</evidence>
<protein>
    <submittedName>
        <fullName evidence="5">Transcriptional regulator, MerR family</fullName>
    </submittedName>
</protein>
<dbReference type="Pfam" id="PF09278">
    <property type="entry name" value="MerR-DNA-bind"/>
    <property type="match status" value="1"/>
</dbReference>
<dbReference type="AlphaFoldDB" id="D5P2D3"/>
<accession>D5P2D3</accession>
<dbReference type="PANTHER" id="PTHR30204:SF94">
    <property type="entry name" value="HEAVY METAL-DEPENDENT TRANSCRIPTIONAL REGULATOR HI_0293-RELATED"/>
    <property type="match status" value="1"/>
</dbReference>
<dbReference type="InterPro" id="IPR009061">
    <property type="entry name" value="DNA-bd_dom_put_sf"/>
</dbReference>
<dbReference type="Pfam" id="PF00376">
    <property type="entry name" value="MerR"/>
    <property type="match status" value="1"/>
</dbReference>
<gene>
    <name evidence="5" type="primary">cueR2</name>
    <name evidence="5" type="ORF">HMPREF0591_0319</name>
</gene>
<sequence>MIDLLVVFFLLDDTKAWPLGPGQVTMEAIMRSDTFTAGQAAAHAGITRKALRVYEAKGLVDEPPRTAAGYRLYSADDVAVLTFIRQARTLGLRLDDIAAILDIRRHGAAPCAAVRTLIDARIDEIDTAIADLRALRRTLGTTRDVPHTVERAAETQPAAAVCPIVEHTTAGRPTSLRKIISPTPRGHHAL</sequence>
<name>D5P2D3_9MYCO</name>
<dbReference type="SMART" id="SM00422">
    <property type="entry name" value="HTH_MERR"/>
    <property type="match status" value="1"/>
</dbReference>
<dbReference type="InterPro" id="IPR015358">
    <property type="entry name" value="Tscrpt_reg_MerR_DNA-bd"/>
</dbReference>
<feature type="domain" description="HTH merR-type" evidence="4">
    <location>
        <begin position="34"/>
        <end position="103"/>
    </location>
</feature>
<dbReference type="GO" id="GO:0003677">
    <property type="term" value="F:DNA binding"/>
    <property type="evidence" value="ECO:0007669"/>
    <property type="project" value="UniProtKB-KW"/>
</dbReference>
<evidence type="ECO:0000256" key="2">
    <source>
        <dbReference type="ARBA" id="ARBA00023125"/>
    </source>
</evidence>
<dbReference type="PRINTS" id="PR00040">
    <property type="entry name" value="HTHMERR"/>
</dbReference>
<dbReference type="Proteomes" id="UP000003653">
    <property type="component" value="Unassembled WGS sequence"/>
</dbReference>
<dbReference type="InterPro" id="IPR047057">
    <property type="entry name" value="MerR_fam"/>
</dbReference>
<keyword evidence="2" id="KW-0238">DNA-binding</keyword>
<reference evidence="5 6" key="1">
    <citation type="submission" date="2010-04" db="EMBL/GenBank/DDBJ databases">
        <authorList>
            <person name="Muzny D."/>
            <person name="Qin X."/>
            <person name="Deng J."/>
            <person name="Jiang H."/>
            <person name="Liu Y."/>
            <person name="Qu J."/>
            <person name="Song X.-Z."/>
            <person name="Zhang L."/>
            <person name="Thornton R."/>
            <person name="Coyle M."/>
            <person name="Francisco L."/>
            <person name="Jackson L."/>
            <person name="Javaid M."/>
            <person name="Korchina V."/>
            <person name="Kovar C."/>
            <person name="Mata R."/>
            <person name="Mathew T."/>
            <person name="Ngo R."/>
            <person name="Nguyen L."/>
            <person name="Nguyen N."/>
            <person name="Okwuonu G."/>
            <person name="Ongeri F."/>
            <person name="Pham C."/>
            <person name="Simmons D."/>
            <person name="Wilczek-Boney K."/>
            <person name="Hale W."/>
            <person name="Jakkamsetti A."/>
            <person name="Pham P."/>
            <person name="Ruth R."/>
            <person name="San Lucas F."/>
            <person name="Warren J."/>
            <person name="Zhang J."/>
            <person name="Zhao Z."/>
            <person name="Zhou C."/>
            <person name="Zhu D."/>
            <person name="Lee S."/>
            <person name="Bess C."/>
            <person name="Blankenburg K."/>
            <person name="Forbes L."/>
            <person name="Fu Q."/>
            <person name="Gubbala S."/>
            <person name="Hirani K."/>
            <person name="Jayaseelan J.C."/>
            <person name="Lara F."/>
            <person name="Munidasa M."/>
            <person name="Palculict T."/>
            <person name="Patil S."/>
            <person name="Pu L.-L."/>
            <person name="Saada N."/>
            <person name="Tang L."/>
            <person name="Weissenberger G."/>
            <person name="Zhu Y."/>
            <person name="Hemphill L."/>
            <person name="Shang Y."/>
            <person name="Youmans B."/>
            <person name="Ayvaz T."/>
            <person name="Ross M."/>
            <person name="Santibanez J."/>
            <person name="Aqrawi P."/>
            <person name="Gross S."/>
            <person name="Joshi V."/>
            <person name="Fowler G."/>
            <person name="Nazareth L."/>
            <person name="Reid J."/>
            <person name="Worley K."/>
            <person name="Petrosino J."/>
            <person name="Highlander S."/>
            <person name="Gibbs R."/>
        </authorList>
    </citation>
    <scope>NUCLEOTIDE SEQUENCE [LARGE SCALE GENOMIC DNA]</scope>
    <source>
        <strain evidence="5 6">ATCC BAA-614</strain>
    </source>
</reference>